<keyword evidence="4" id="KW-0862">Zinc</keyword>
<comment type="similarity">
    <text evidence="1">Belongs to the peptidase M16 family.</text>
</comment>
<feature type="domain" description="Peptidase M16 N-terminal" evidence="6">
    <location>
        <begin position="17"/>
        <end position="152"/>
    </location>
</feature>
<keyword evidence="3" id="KW-0378">Hydrolase</keyword>
<organism evidence="8 9">
    <name type="scientific">Janibacter cremeus</name>
    <dbReference type="NCBI Taxonomy" id="1285192"/>
    <lineage>
        <taxon>Bacteria</taxon>
        <taxon>Bacillati</taxon>
        <taxon>Actinomycetota</taxon>
        <taxon>Actinomycetes</taxon>
        <taxon>Micrococcales</taxon>
        <taxon>Intrasporangiaceae</taxon>
        <taxon>Janibacter</taxon>
    </lineage>
</organism>
<comment type="caution">
    <text evidence="8">The sequence shown here is derived from an EMBL/GenBank/DDBJ whole genome shotgun (WGS) entry which is preliminary data.</text>
</comment>
<evidence type="ECO:0000256" key="4">
    <source>
        <dbReference type="ARBA" id="ARBA00022833"/>
    </source>
</evidence>
<dbReference type="AlphaFoldDB" id="A0A852VP35"/>
<evidence type="ECO:0000313" key="9">
    <source>
        <dbReference type="Proteomes" id="UP000554054"/>
    </source>
</evidence>
<proteinExistence type="inferred from homology"/>
<dbReference type="EMBL" id="JACCAE010000001">
    <property type="protein sequence ID" value="NYF97458.1"/>
    <property type="molecule type" value="Genomic_DNA"/>
</dbReference>
<evidence type="ECO:0000256" key="3">
    <source>
        <dbReference type="ARBA" id="ARBA00022801"/>
    </source>
</evidence>
<name>A0A852VP35_9MICO</name>
<gene>
    <name evidence="8" type="ORF">BJY20_000850</name>
</gene>
<dbReference type="GO" id="GO:0008237">
    <property type="term" value="F:metallopeptidase activity"/>
    <property type="evidence" value="ECO:0007669"/>
    <property type="project" value="UniProtKB-KW"/>
</dbReference>
<feature type="domain" description="Peptidase M16 C-terminal" evidence="7">
    <location>
        <begin position="176"/>
        <end position="356"/>
    </location>
</feature>
<dbReference type="InterPro" id="IPR050626">
    <property type="entry name" value="Peptidase_M16"/>
</dbReference>
<dbReference type="Pfam" id="PF05193">
    <property type="entry name" value="Peptidase_M16_C"/>
    <property type="match status" value="1"/>
</dbReference>
<dbReference type="PANTHER" id="PTHR43690:SF17">
    <property type="entry name" value="PROTEIN YHJJ"/>
    <property type="match status" value="1"/>
</dbReference>
<dbReference type="GO" id="GO:0006508">
    <property type="term" value="P:proteolysis"/>
    <property type="evidence" value="ECO:0007669"/>
    <property type="project" value="UniProtKB-KW"/>
</dbReference>
<dbReference type="RefSeq" id="WP_185990392.1">
    <property type="nucleotide sequence ID" value="NZ_JACCAE010000001.1"/>
</dbReference>
<keyword evidence="2" id="KW-0645">Protease</keyword>
<evidence type="ECO:0000256" key="5">
    <source>
        <dbReference type="ARBA" id="ARBA00023049"/>
    </source>
</evidence>
<protein>
    <submittedName>
        <fullName evidence="8">Putative Zn-dependent peptidase</fullName>
    </submittedName>
</protein>
<keyword evidence="5" id="KW-0482">Metalloprotease</keyword>
<evidence type="ECO:0000256" key="2">
    <source>
        <dbReference type="ARBA" id="ARBA00022670"/>
    </source>
</evidence>
<keyword evidence="9" id="KW-1185">Reference proteome</keyword>
<dbReference type="SUPFAM" id="SSF63411">
    <property type="entry name" value="LuxS/MPP-like metallohydrolase"/>
    <property type="match status" value="2"/>
</dbReference>
<dbReference type="InterPro" id="IPR011249">
    <property type="entry name" value="Metalloenz_LuxS/M16"/>
</dbReference>
<dbReference type="Pfam" id="PF00675">
    <property type="entry name" value="Peptidase_M16"/>
    <property type="match status" value="1"/>
</dbReference>
<evidence type="ECO:0000313" key="8">
    <source>
        <dbReference type="EMBL" id="NYF97458.1"/>
    </source>
</evidence>
<evidence type="ECO:0000256" key="1">
    <source>
        <dbReference type="ARBA" id="ARBA00007261"/>
    </source>
</evidence>
<reference evidence="8 9" key="1">
    <citation type="submission" date="2020-07" db="EMBL/GenBank/DDBJ databases">
        <title>Sequencing the genomes of 1000 actinobacteria strains.</title>
        <authorList>
            <person name="Klenk H.-P."/>
        </authorList>
    </citation>
    <scope>NUCLEOTIDE SEQUENCE [LARGE SCALE GENOMIC DNA]</scope>
    <source>
        <strain evidence="8 9">DSM 26154</strain>
    </source>
</reference>
<sequence>MALDFPFEDHTLTNGLRVIVQPDATTPTVTVNMWVGVGSRHEEAGATGFAHLFEHLMFQGSENVANGEHFQALMGVGGRLNATTWFDRTTYFETIPSGALELALWLEADRHANLLAAVTQDNLDNQRDVVKEEKRQRYDNQPYGQAMTRIYATVFPEGHPYHHPTIGSMADLDAATVADVHDFFRRHYAPGNTVLTIVGDVTAERGLELAERYFGHIEHRAEPRRGPVDPLRPLPEPAREEIVDDVPNDRIHLAFRLPAEGGDTRDQFLASSMALDCLGGLSFSPLEQRLVREEQRANAIDVGAMGFVDGVSLGLVIVDVADGVDTQELEEQVCAQLSAFADAGPTPEQMEAVRAQAERAWLSALADKDERADLISHYTCLHDDPGYINTFLDRLERITAEQVRAAADAWLRPQHRAAVVYRAAEQQEEAA</sequence>
<dbReference type="Gene3D" id="3.30.830.10">
    <property type="entry name" value="Metalloenzyme, LuxS/M16 peptidase-like"/>
    <property type="match status" value="2"/>
</dbReference>
<dbReference type="PANTHER" id="PTHR43690">
    <property type="entry name" value="NARDILYSIN"/>
    <property type="match status" value="1"/>
</dbReference>
<dbReference type="InterPro" id="IPR011765">
    <property type="entry name" value="Pept_M16_N"/>
</dbReference>
<dbReference type="GO" id="GO:0046872">
    <property type="term" value="F:metal ion binding"/>
    <property type="evidence" value="ECO:0007669"/>
    <property type="project" value="InterPro"/>
</dbReference>
<evidence type="ECO:0000259" key="6">
    <source>
        <dbReference type="Pfam" id="PF00675"/>
    </source>
</evidence>
<accession>A0A852VP35</accession>
<dbReference type="InterPro" id="IPR007863">
    <property type="entry name" value="Peptidase_M16_C"/>
</dbReference>
<dbReference type="Proteomes" id="UP000554054">
    <property type="component" value="Unassembled WGS sequence"/>
</dbReference>
<evidence type="ECO:0000259" key="7">
    <source>
        <dbReference type="Pfam" id="PF05193"/>
    </source>
</evidence>